<evidence type="ECO:0000256" key="1">
    <source>
        <dbReference type="SAM" id="MobiDB-lite"/>
    </source>
</evidence>
<accession>A0ABD2KZE9</accession>
<gene>
    <name evidence="2" type="ORF">niasHT_014435</name>
</gene>
<dbReference type="Proteomes" id="UP001620626">
    <property type="component" value="Unassembled WGS sequence"/>
</dbReference>
<proteinExistence type="predicted"/>
<dbReference type="AlphaFoldDB" id="A0ABD2KZE9"/>
<sequence>MGRGRERQFKRVRSGGGVIEKCEKICASSDARWWERCERAAPACVPATLVRRDRRGKQRSGEVRGDEAAEEARLKEDGQNTGDCVARRRLGGGMKRMEKAREKKMDKTRRTGRSVSGADEIPPPPQNVVVVVRRFAVFVLEDTPKMNEGGQQE</sequence>
<keyword evidence="3" id="KW-1185">Reference proteome</keyword>
<organism evidence="2 3">
    <name type="scientific">Heterodera trifolii</name>
    <dbReference type="NCBI Taxonomy" id="157864"/>
    <lineage>
        <taxon>Eukaryota</taxon>
        <taxon>Metazoa</taxon>
        <taxon>Ecdysozoa</taxon>
        <taxon>Nematoda</taxon>
        <taxon>Chromadorea</taxon>
        <taxon>Rhabditida</taxon>
        <taxon>Tylenchina</taxon>
        <taxon>Tylenchomorpha</taxon>
        <taxon>Tylenchoidea</taxon>
        <taxon>Heteroderidae</taxon>
        <taxon>Heteroderinae</taxon>
        <taxon>Heterodera</taxon>
    </lineage>
</organism>
<evidence type="ECO:0000313" key="3">
    <source>
        <dbReference type="Proteomes" id="UP001620626"/>
    </source>
</evidence>
<protein>
    <submittedName>
        <fullName evidence="2">Uncharacterized protein</fullName>
    </submittedName>
</protein>
<feature type="compositionally biased region" description="Basic and acidic residues" evidence="1">
    <location>
        <begin position="95"/>
        <end position="109"/>
    </location>
</feature>
<evidence type="ECO:0000313" key="2">
    <source>
        <dbReference type="EMBL" id="KAL3108286.1"/>
    </source>
</evidence>
<reference evidence="2 3" key="1">
    <citation type="submission" date="2024-10" db="EMBL/GenBank/DDBJ databases">
        <authorList>
            <person name="Kim D."/>
        </authorList>
    </citation>
    <scope>NUCLEOTIDE SEQUENCE [LARGE SCALE GENOMIC DNA]</scope>
    <source>
        <strain evidence="2">BH-2024</strain>
    </source>
</reference>
<feature type="region of interest" description="Disordered" evidence="1">
    <location>
        <begin position="52"/>
        <end position="125"/>
    </location>
</feature>
<comment type="caution">
    <text evidence="2">The sequence shown here is derived from an EMBL/GenBank/DDBJ whole genome shotgun (WGS) entry which is preliminary data.</text>
</comment>
<dbReference type="EMBL" id="JBICBT010000591">
    <property type="protein sequence ID" value="KAL3108286.1"/>
    <property type="molecule type" value="Genomic_DNA"/>
</dbReference>
<name>A0ABD2KZE9_9BILA</name>
<feature type="compositionally biased region" description="Basic and acidic residues" evidence="1">
    <location>
        <begin position="59"/>
        <end position="78"/>
    </location>
</feature>